<gene>
    <name evidence="1" type="ORF">PECAL_3P01300</name>
</gene>
<proteinExistence type="predicted"/>
<dbReference type="AlphaFoldDB" id="A0A8J2WXV7"/>
<keyword evidence="2" id="KW-1185">Reference proteome</keyword>
<protein>
    <recommendedName>
        <fullName evidence="3">Tetratricopeptide repeat protein</fullName>
    </recommendedName>
</protein>
<sequence>MADFYNFPRGPGTQRPVLARGMLIRLRRENNHLNGCHCCVLGDPRTTDRGEGFVPVAVAPTQPTVPLMQFYVGPGDYTMCDGPPEALASLWMNLALVYKSSTIKNRYAEAAGAYEEALKFVPGMPAVLDNYIKLCMVWAAEGGDGQKLMDIARALMQDLFQPISSRPEFRGLDASAGYDVVPGYDQRMVHFGVVASVDGAPARTRFSRLWVFDPDRDDLVEIDAAAMGAEAQEAVRRGPGTLVATDSAGARVNLPAQT</sequence>
<reference evidence="1" key="1">
    <citation type="submission" date="2021-11" db="EMBL/GenBank/DDBJ databases">
        <authorList>
            <consortium name="Genoscope - CEA"/>
            <person name="William W."/>
        </authorList>
    </citation>
    <scope>NUCLEOTIDE SEQUENCE</scope>
</reference>
<organism evidence="1 2">
    <name type="scientific">Pelagomonas calceolata</name>
    <dbReference type="NCBI Taxonomy" id="35677"/>
    <lineage>
        <taxon>Eukaryota</taxon>
        <taxon>Sar</taxon>
        <taxon>Stramenopiles</taxon>
        <taxon>Ochrophyta</taxon>
        <taxon>Pelagophyceae</taxon>
        <taxon>Pelagomonadales</taxon>
        <taxon>Pelagomonadaceae</taxon>
        <taxon>Pelagomonas</taxon>
    </lineage>
</organism>
<dbReference type="Proteomes" id="UP000789595">
    <property type="component" value="Unassembled WGS sequence"/>
</dbReference>
<dbReference type="EMBL" id="CAKKNE010000003">
    <property type="protein sequence ID" value="CAH0370255.1"/>
    <property type="molecule type" value="Genomic_DNA"/>
</dbReference>
<accession>A0A8J2WXV7</accession>
<comment type="caution">
    <text evidence="1">The sequence shown here is derived from an EMBL/GenBank/DDBJ whole genome shotgun (WGS) entry which is preliminary data.</text>
</comment>
<name>A0A8J2WXV7_9STRA</name>
<evidence type="ECO:0000313" key="2">
    <source>
        <dbReference type="Proteomes" id="UP000789595"/>
    </source>
</evidence>
<evidence type="ECO:0008006" key="3">
    <source>
        <dbReference type="Google" id="ProtNLM"/>
    </source>
</evidence>
<evidence type="ECO:0000313" key="1">
    <source>
        <dbReference type="EMBL" id="CAH0370255.1"/>
    </source>
</evidence>